<comment type="caution">
    <text evidence="1">The sequence shown here is derived from an EMBL/GenBank/DDBJ whole genome shotgun (WGS) entry which is preliminary data.</text>
</comment>
<dbReference type="Proteomes" id="UP000196587">
    <property type="component" value="Unassembled WGS sequence"/>
</dbReference>
<evidence type="ECO:0000313" key="1">
    <source>
        <dbReference type="EMBL" id="OUP32648.1"/>
    </source>
</evidence>
<dbReference type="EMBL" id="NFKE01000011">
    <property type="protein sequence ID" value="OUP32648.1"/>
    <property type="molecule type" value="Genomic_DNA"/>
</dbReference>
<name>A0A1Y4JJG1_9BACE</name>
<proteinExistence type="predicted"/>
<accession>A0A1Y4JJG1</accession>
<evidence type="ECO:0000313" key="2">
    <source>
        <dbReference type="Proteomes" id="UP000196587"/>
    </source>
</evidence>
<protein>
    <submittedName>
        <fullName evidence="1">Uncharacterized protein</fullName>
    </submittedName>
</protein>
<dbReference type="RefSeq" id="WP_087413248.1">
    <property type="nucleotide sequence ID" value="NZ_NFKE01000011.1"/>
</dbReference>
<dbReference type="AlphaFoldDB" id="A0A1Y4JJG1"/>
<sequence>MAIVFEKGKVKGNFPVFWRGECKTLPGDFRIKQTFPEGTLIRKGTPIALDFSKMECTVCKAVKIIAGGTTAAPRVEKGSLVQIGDELTIGKNKQEITAIDNSNSDYDVLTLAAALTGATKDAFAVVAGSEPNAVVETDYEYKTNMSFQTVSAGYDVIILKDVAYPMPDEWLLGGWCMKNNPSIKYVRQ</sequence>
<reference evidence="2" key="1">
    <citation type="submission" date="2017-04" db="EMBL/GenBank/DDBJ databases">
        <title>Function of individual gut microbiota members based on whole genome sequencing of pure cultures obtained from chicken caecum.</title>
        <authorList>
            <person name="Medvecky M."/>
            <person name="Cejkova D."/>
            <person name="Polansky O."/>
            <person name="Karasova D."/>
            <person name="Kubasova T."/>
            <person name="Cizek A."/>
            <person name="Rychlik I."/>
        </authorList>
    </citation>
    <scope>NUCLEOTIDE SEQUENCE [LARGE SCALE GENOMIC DNA]</scope>
    <source>
        <strain evidence="2">An189</strain>
    </source>
</reference>
<gene>
    <name evidence="1" type="ORF">B5F24_13725</name>
</gene>
<organism evidence="1 2">
    <name type="scientific">Bacteroides clarus</name>
    <dbReference type="NCBI Taxonomy" id="626929"/>
    <lineage>
        <taxon>Bacteria</taxon>
        <taxon>Pseudomonadati</taxon>
        <taxon>Bacteroidota</taxon>
        <taxon>Bacteroidia</taxon>
        <taxon>Bacteroidales</taxon>
        <taxon>Bacteroidaceae</taxon>
        <taxon>Bacteroides</taxon>
    </lineage>
</organism>